<dbReference type="SUPFAM" id="SSF53448">
    <property type="entry name" value="Nucleotide-diphospho-sugar transferases"/>
    <property type="match status" value="1"/>
</dbReference>
<organism evidence="5 6">
    <name type="scientific">Heterodermia speciosa</name>
    <dbReference type="NCBI Taxonomy" id="116794"/>
    <lineage>
        <taxon>Eukaryota</taxon>
        <taxon>Fungi</taxon>
        <taxon>Dikarya</taxon>
        <taxon>Ascomycota</taxon>
        <taxon>Pezizomycotina</taxon>
        <taxon>Lecanoromycetes</taxon>
        <taxon>OSLEUM clade</taxon>
        <taxon>Lecanoromycetidae</taxon>
        <taxon>Caliciales</taxon>
        <taxon>Physciaceae</taxon>
        <taxon>Heterodermia</taxon>
    </lineage>
</organism>
<dbReference type="AlphaFoldDB" id="A0A8H3J383"/>
<dbReference type="GO" id="GO:0000026">
    <property type="term" value="F:alpha-1,2-mannosyltransferase activity"/>
    <property type="evidence" value="ECO:0007669"/>
    <property type="project" value="TreeGrafter"/>
</dbReference>
<name>A0A8H3J383_9LECA</name>
<protein>
    <recommendedName>
        <fullName evidence="7">Glycosyltransferase family 15 protein</fullName>
    </recommendedName>
</protein>
<feature type="transmembrane region" description="Helical" evidence="4">
    <location>
        <begin position="92"/>
        <end position="108"/>
    </location>
</feature>
<keyword evidence="2" id="KW-0328">Glycosyltransferase</keyword>
<evidence type="ECO:0000256" key="2">
    <source>
        <dbReference type="ARBA" id="ARBA00022676"/>
    </source>
</evidence>
<accession>A0A8H3J383</accession>
<keyword evidence="4" id="KW-0472">Membrane</keyword>
<gene>
    <name evidence="5" type="ORF">HETSPECPRED_002093</name>
</gene>
<keyword evidence="3" id="KW-0808">Transferase</keyword>
<evidence type="ECO:0000256" key="3">
    <source>
        <dbReference type="ARBA" id="ARBA00022679"/>
    </source>
</evidence>
<dbReference type="GO" id="GO:0006487">
    <property type="term" value="P:protein N-linked glycosylation"/>
    <property type="evidence" value="ECO:0007669"/>
    <property type="project" value="TreeGrafter"/>
</dbReference>
<dbReference type="OrthoDB" id="202470at2759"/>
<dbReference type="PANTHER" id="PTHR31121">
    <property type="entry name" value="ALPHA-1,2 MANNOSYLTRANSFERASE KTR1"/>
    <property type="match status" value="1"/>
</dbReference>
<evidence type="ECO:0000313" key="5">
    <source>
        <dbReference type="EMBL" id="CAF9939896.1"/>
    </source>
</evidence>
<keyword evidence="6" id="KW-1185">Reference proteome</keyword>
<dbReference type="GO" id="GO:0005794">
    <property type="term" value="C:Golgi apparatus"/>
    <property type="evidence" value="ECO:0007669"/>
    <property type="project" value="TreeGrafter"/>
</dbReference>
<dbReference type="FunFam" id="3.90.550.10:FF:000051">
    <property type="entry name" value="Alpha-1,2-mannosyltransferase (Ktr4)"/>
    <property type="match status" value="1"/>
</dbReference>
<dbReference type="InterPro" id="IPR002685">
    <property type="entry name" value="Glyco_trans_15"/>
</dbReference>
<evidence type="ECO:0000256" key="4">
    <source>
        <dbReference type="SAM" id="Phobius"/>
    </source>
</evidence>
<dbReference type="Pfam" id="PF01793">
    <property type="entry name" value="Glyco_transf_15"/>
    <property type="match status" value="1"/>
</dbReference>
<reference evidence="5" key="1">
    <citation type="submission" date="2021-03" db="EMBL/GenBank/DDBJ databases">
        <authorList>
            <person name="Tagirdzhanova G."/>
        </authorList>
    </citation>
    <scope>NUCLEOTIDE SEQUENCE</scope>
</reference>
<keyword evidence="4" id="KW-1133">Transmembrane helix</keyword>
<sequence>MGFRESTVWKLFQSPAKDPFYEKSPKLLATPSSSSIAQFSLPSTSGSSSSASSTASLSSASSFWMSPAATSRWSPKKYLPSSVRNTVSKRQLAVVLCLLLAVIIWIVPPPSSWRQRVIHITVPDAPTNPYQLLRANPPSKNKHAPDPLRWLEHNSNNKYALSSGTNLLRSIPVYGQVSTKPRAALISLVRNSELEGLIQSMRQLEYQWNRKYQYPWIFFNDEPFNDEFKAATQNLTSAQCYYEVVPKEHWSLPDWIDEGRFMNSLEYLGAIGVGKGWMVSYRHMCRWNSGFFYKHPRLREFDWYWRVEPDVHFYCDIDYDVFRFMRDNRMKYGFNMNILDDARSFPSLWSRTRSFINAHPELIHPEADLDWLLDAHNNGDYNNCQFFSNFEVGDLNYFRGQANEKYFKWLDKGGGFYYERFGDAPIHTLSVAMFVPKNEIWYFRDIGYQHDINRHCPSQSSHRCSCEPTPIDENFYKLVPLESSQKKPDDTCIRQFLGGPWLKKVSGWSQEGERLFGGDGYHGYELTGLE</sequence>
<dbReference type="GO" id="GO:0006493">
    <property type="term" value="P:protein O-linked glycosylation"/>
    <property type="evidence" value="ECO:0007669"/>
    <property type="project" value="TreeGrafter"/>
</dbReference>
<comment type="caution">
    <text evidence="5">The sequence shown here is derived from an EMBL/GenBank/DDBJ whole genome shotgun (WGS) entry which is preliminary data.</text>
</comment>
<evidence type="ECO:0000256" key="1">
    <source>
        <dbReference type="ARBA" id="ARBA00007677"/>
    </source>
</evidence>
<dbReference type="PANTHER" id="PTHR31121:SF7">
    <property type="entry name" value="MANNOSYLTRANSFERASE KTR4-RELATED"/>
    <property type="match status" value="1"/>
</dbReference>
<comment type="similarity">
    <text evidence="1">Belongs to the glycosyltransferase 15 family.</text>
</comment>
<evidence type="ECO:0008006" key="7">
    <source>
        <dbReference type="Google" id="ProtNLM"/>
    </source>
</evidence>
<dbReference type="GO" id="GO:0016020">
    <property type="term" value="C:membrane"/>
    <property type="evidence" value="ECO:0007669"/>
    <property type="project" value="InterPro"/>
</dbReference>
<dbReference type="Proteomes" id="UP000664521">
    <property type="component" value="Unassembled WGS sequence"/>
</dbReference>
<dbReference type="GO" id="GO:0000032">
    <property type="term" value="P:cell wall mannoprotein biosynthetic process"/>
    <property type="evidence" value="ECO:0007669"/>
    <property type="project" value="TreeGrafter"/>
</dbReference>
<dbReference type="Gene3D" id="3.90.550.10">
    <property type="entry name" value="Spore Coat Polysaccharide Biosynthesis Protein SpsA, Chain A"/>
    <property type="match status" value="1"/>
</dbReference>
<keyword evidence="4" id="KW-0812">Transmembrane</keyword>
<evidence type="ECO:0000313" key="6">
    <source>
        <dbReference type="Proteomes" id="UP000664521"/>
    </source>
</evidence>
<dbReference type="InterPro" id="IPR029044">
    <property type="entry name" value="Nucleotide-diphossugar_trans"/>
</dbReference>
<dbReference type="EMBL" id="CAJPDS010000140">
    <property type="protein sequence ID" value="CAF9939896.1"/>
    <property type="molecule type" value="Genomic_DNA"/>
</dbReference>
<proteinExistence type="inferred from homology"/>